<keyword evidence="3" id="KW-0560">Oxidoreductase</keyword>
<dbReference type="SUPFAM" id="SSF49482">
    <property type="entry name" value="Aromatic compound dioxygenase"/>
    <property type="match status" value="1"/>
</dbReference>
<dbReference type="InterPro" id="IPR015889">
    <property type="entry name" value="Intradiol_dOase_core"/>
</dbReference>
<feature type="region of interest" description="Disordered" evidence="1">
    <location>
        <begin position="344"/>
        <end position="379"/>
    </location>
</feature>
<reference evidence="3 4" key="1">
    <citation type="journal article" date="2015" name="Fungal Genet. Biol.">
        <title>Evolution of novel wood decay mechanisms in Agaricales revealed by the genome sequences of Fistulina hepatica and Cylindrobasidium torrendii.</title>
        <authorList>
            <person name="Floudas D."/>
            <person name="Held B.W."/>
            <person name="Riley R."/>
            <person name="Nagy L.G."/>
            <person name="Koehler G."/>
            <person name="Ransdell A.S."/>
            <person name="Younus H."/>
            <person name="Chow J."/>
            <person name="Chiniquy J."/>
            <person name="Lipzen A."/>
            <person name="Tritt A."/>
            <person name="Sun H."/>
            <person name="Haridas S."/>
            <person name="LaButti K."/>
            <person name="Ohm R.A."/>
            <person name="Kues U."/>
            <person name="Blanchette R.A."/>
            <person name="Grigoriev I.V."/>
            <person name="Minto R.E."/>
            <person name="Hibbett D.S."/>
        </authorList>
    </citation>
    <scope>NUCLEOTIDE SEQUENCE [LARGE SCALE GENOMIC DNA]</scope>
    <source>
        <strain evidence="3 4">FP15055 ss-10</strain>
    </source>
</reference>
<dbReference type="STRING" id="1314674.A0A0D7BDI0"/>
<accession>A0A0D7BDI0</accession>
<dbReference type="PANTHER" id="PTHR34315:SF1">
    <property type="entry name" value="INTRADIOL RING-CLEAVAGE DIOXYGENASES DOMAIN-CONTAINING PROTEIN-RELATED"/>
    <property type="match status" value="1"/>
</dbReference>
<dbReference type="AlphaFoldDB" id="A0A0D7BDI0"/>
<evidence type="ECO:0000256" key="1">
    <source>
        <dbReference type="SAM" id="MobiDB-lite"/>
    </source>
</evidence>
<evidence type="ECO:0000313" key="4">
    <source>
        <dbReference type="Proteomes" id="UP000054007"/>
    </source>
</evidence>
<keyword evidence="2" id="KW-0732">Signal</keyword>
<dbReference type="OrthoDB" id="121380at2759"/>
<name>A0A0D7BDI0_9AGAR</name>
<evidence type="ECO:0000256" key="2">
    <source>
        <dbReference type="SAM" id="SignalP"/>
    </source>
</evidence>
<sequence length="379" mass="40240">MVFIAPVLAVALSAASLASAHPHFAPGDPAIAKRAAFQATARRSLADCQGELMKKDGVYERGIARREALANMARDQLNIRAVAFRKRDLDDVLATDHHSNKTGVTEETDPATLFSGNSSCVLAPETTEGPYYVDGEYVRFDLREDQEGVPLYVDFQLIDVNTCAPVPDVYVDYWHCNATGVYSGVIAGTNGNSADESNVNATWLRGLAPTDENGVAQWLSIFPGHYTGRTAHIHVAAHQNGTLFDNGTYVSDTVSHVGQLFFDQSTITEVELLAPYNTNTQELTTNEEDGIMEEEAADIDPVMQYVYLGDSAEDGFVMWAAMGIDTSVYNDISAAASYYAEGGVMNPDSGMGGPPGGPQGSASGSAPASTASASASASA</sequence>
<dbReference type="EMBL" id="KN880521">
    <property type="protein sequence ID" value="KIY67636.1"/>
    <property type="molecule type" value="Genomic_DNA"/>
</dbReference>
<keyword evidence="4" id="KW-1185">Reference proteome</keyword>
<dbReference type="GO" id="GO:0008199">
    <property type="term" value="F:ferric iron binding"/>
    <property type="evidence" value="ECO:0007669"/>
    <property type="project" value="InterPro"/>
</dbReference>
<gene>
    <name evidence="3" type="ORF">CYLTODRAFT_352772</name>
</gene>
<dbReference type="PANTHER" id="PTHR34315">
    <property type="match status" value="1"/>
</dbReference>
<keyword evidence="3" id="KW-0223">Dioxygenase</keyword>
<organism evidence="3 4">
    <name type="scientific">Cylindrobasidium torrendii FP15055 ss-10</name>
    <dbReference type="NCBI Taxonomy" id="1314674"/>
    <lineage>
        <taxon>Eukaryota</taxon>
        <taxon>Fungi</taxon>
        <taxon>Dikarya</taxon>
        <taxon>Basidiomycota</taxon>
        <taxon>Agaricomycotina</taxon>
        <taxon>Agaricomycetes</taxon>
        <taxon>Agaricomycetidae</taxon>
        <taxon>Agaricales</taxon>
        <taxon>Marasmiineae</taxon>
        <taxon>Physalacriaceae</taxon>
        <taxon>Cylindrobasidium</taxon>
    </lineage>
</organism>
<feature type="chain" id="PRO_5002317184" evidence="2">
    <location>
        <begin position="21"/>
        <end position="379"/>
    </location>
</feature>
<feature type="compositionally biased region" description="Low complexity" evidence="1">
    <location>
        <begin position="360"/>
        <end position="379"/>
    </location>
</feature>
<feature type="signal peptide" evidence="2">
    <location>
        <begin position="1"/>
        <end position="20"/>
    </location>
</feature>
<evidence type="ECO:0000313" key="3">
    <source>
        <dbReference type="EMBL" id="KIY67636.1"/>
    </source>
</evidence>
<protein>
    <submittedName>
        <fullName evidence="3">Aromatic compound dioxygenase</fullName>
    </submittedName>
</protein>
<dbReference type="Gene3D" id="2.60.130.10">
    <property type="entry name" value="Aromatic compound dioxygenase"/>
    <property type="match status" value="1"/>
</dbReference>
<dbReference type="GO" id="GO:0016702">
    <property type="term" value="F:oxidoreductase activity, acting on single donors with incorporation of molecular oxygen, incorporation of two atoms of oxygen"/>
    <property type="evidence" value="ECO:0007669"/>
    <property type="project" value="InterPro"/>
</dbReference>
<dbReference type="CDD" id="cd03457">
    <property type="entry name" value="intradiol_dioxygenase_like"/>
    <property type="match status" value="1"/>
</dbReference>
<dbReference type="Proteomes" id="UP000054007">
    <property type="component" value="Unassembled WGS sequence"/>
</dbReference>
<proteinExistence type="predicted"/>